<reference evidence="1" key="1">
    <citation type="submission" date="2023-04" db="EMBL/GenBank/DDBJ databases">
        <title>Draft Genome sequencing of Naganishia species isolated from polar environments using Oxford Nanopore Technology.</title>
        <authorList>
            <person name="Leo P."/>
            <person name="Venkateswaran K."/>
        </authorList>
    </citation>
    <scope>NUCLEOTIDE SEQUENCE</scope>
    <source>
        <strain evidence="1">MNA-CCFEE 5262</strain>
    </source>
</reference>
<name>A0ACC2VKA2_9TREE</name>
<protein>
    <submittedName>
        <fullName evidence="1">Uncharacterized protein</fullName>
    </submittedName>
</protein>
<evidence type="ECO:0000313" key="2">
    <source>
        <dbReference type="Proteomes" id="UP001230649"/>
    </source>
</evidence>
<accession>A0ACC2VKA2</accession>
<dbReference type="Proteomes" id="UP001230649">
    <property type="component" value="Unassembled WGS sequence"/>
</dbReference>
<evidence type="ECO:0000313" key="1">
    <source>
        <dbReference type="EMBL" id="KAJ9099727.1"/>
    </source>
</evidence>
<proteinExistence type="predicted"/>
<keyword evidence="2" id="KW-1185">Reference proteome</keyword>
<dbReference type="EMBL" id="JASBWS010000080">
    <property type="protein sequence ID" value="KAJ9099727.1"/>
    <property type="molecule type" value="Genomic_DNA"/>
</dbReference>
<organism evidence="1 2">
    <name type="scientific">Naganishia adeliensis</name>
    <dbReference type="NCBI Taxonomy" id="92952"/>
    <lineage>
        <taxon>Eukaryota</taxon>
        <taxon>Fungi</taxon>
        <taxon>Dikarya</taxon>
        <taxon>Basidiomycota</taxon>
        <taxon>Agaricomycotina</taxon>
        <taxon>Tremellomycetes</taxon>
        <taxon>Filobasidiales</taxon>
        <taxon>Filobasidiaceae</taxon>
        <taxon>Naganishia</taxon>
    </lineage>
</organism>
<comment type="caution">
    <text evidence="1">The sequence shown here is derived from an EMBL/GenBank/DDBJ whole genome shotgun (WGS) entry which is preliminary data.</text>
</comment>
<gene>
    <name evidence="1" type="ORF">QFC20_005605</name>
</gene>
<sequence>MDDKMERENHKDLRNSICWQIIFEHCVKDTKNTFRVIWKAPGDATIESYWDIQSPLRLLGTAYYRNRFLRYISGDRKKVHVEKAQDEYLAMWGTVQMAMADCLSILDDTLIGRSIVRGFKLERSASDESLYVFSKAVSHSRFLLPTWRHITGKPDSMDAEERFLREGWTHKSTEVDSKNEDFPSPEDAFTGLRIPESVNWETATQLRKYLAALRAAPSIPDERIFRASSVLTSEQTNDGTAIRFKL</sequence>